<evidence type="ECO:0000313" key="2">
    <source>
        <dbReference type="Proteomes" id="UP000887116"/>
    </source>
</evidence>
<reference evidence="1" key="1">
    <citation type="submission" date="2020-07" db="EMBL/GenBank/DDBJ databases">
        <title>Multicomponent nature underlies the extraordinary mechanical properties of spider dragline silk.</title>
        <authorList>
            <person name="Kono N."/>
            <person name="Nakamura H."/>
            <person name="Mori M."/>
            <person name="Yoshida Y."/>
            <person name="Ohtoshi R."/>
            <person name="Malay A.D."/>
            <person name="Moran D.A.P."/>
            <person name="Tomita M."/>
            <person name="Numata K."/>
            <person name="Arakawa K."/>
        </authorList>
    </citation>
    <scope>NUCLEOTIDE SEQUENCE</scope>
</reference>
<dbReference type="EMBL" id="BMAO01004557">
    <property type="protein sequence ID" value="GFQ95378.1"/>
    <property type="molecule type" value="Genomic_DNA"/>
</dbReference>
<keyword evidence="2" id="KW-1185">Reference proteome</keyword>
<dbReference type="AlphaFoldDB" id="A0A8X6G4E2"/>
<protein>
    <submittedName>
        <fullName evidence="1">Uncharacterized protein</fullName>
    </submittedName>
</protein>
<sequence length="93" mass="10329">MTKPQASGTSGISYGVHVAISVPTPSPLQNKHFLFLKYLLYSSSFGRTQHFKTLPLLPLTKKRQRLGSIVPSRNCSSQSKSYRWTVCSACSTH</sequence>
<comment type="caution">
    <text evidence="1">The sequence shown here is derived from an EMBL/GenBank/DDBJ whole genome shotgun (WGS) entry which is preliminary data.</text>
</comment>
<dbReference type="Proteomes" id="UP000887116">
    <property type="component" value="Unassembled WGS sequence"/>
</dbReference>
<name>A0A8X6G4E2_TRICU</name>
<evidence type="ECO:0000313" key="1">
    <source>
        <dbReference type="EMBL" id="GFQ95378.1"/>
    </source>
</evidence>
<accession>A0A8X6G4E2</accession>
<organism evidence="1 2">
    <name type="scientific">Trichonephila clavata</name>
    <name type="common">Joro spider</name>
    <name type="synonym">Nephila clavata</name>
    <dbReference type="NCBI Taxonomy" id="2740835"/>
    <lineage>
        <taxon>Eukaryota</taxon>
        <taxon>Metazoa</taxon>
        <taxon>Ecdysozoa</taxon>
        <taxon>Arthropoda</taxon>
        <taxon>Chelicerata</taxon>
        <taxon>Arachnida</taxon>
        <taxon>Araneae</taxon>
        <taxon>Araneomorphae</taxon>
        <taxon>Entelegynae</taxon>
        <taxon>Araneoidea</taxon>
        <taxon>Nephilidae</taxon>
        <taxon>Trichonephila</taxon>
    </lineage>
</organism>
<proteinExistence type="predicted"/>
<gene>
    <name evidence="1" type="ORF">TNCT_210161</name>
</gene>